<keyword evidence="2" id="KW-0732">Signal</keyword>
<evidence type="ECO:0000313" key="4">
    <source>
        <dbReference type="Proteomes" id="UP001272242"/>
    </source>
</evidence>
<feature type="region of interest" description="Disordered" evidence="1">
    <location>
        <begin position="427"/>
        <end position="448"/>
    </location>
</feature>
<feature type="chain" id="PRO_5047534427" description="Peptidase C-terminal archaeal/bacterial domain-containing protein" evidence="2">
    <location>
        <begin position="21"/>
        <end position="879"/>
    </location>
</feature>
<accession>A0ABU5F590</accession>
<feature type="region of interest" description="Disordered" evidence="1">
    <location>
        <begin position="67"/>
        <end position="101"/>
    </location>
</feature>
<reference evidence="4" key="1">
    <citation type="journal article" date="2023" name="Mar. Drugs">
        <title>Gemmata algarum, a Novel Planctomycete Isolated from an Algal Mat, Displays Antimicrobial Activity.</title>
        <authorList>
            <person name="Kumar G."/>
            <person name="Kallscheuer N."/>
            <person name="Kashif M."/>
            <person name="Ahamad S."/>
            <person name="Jagadeeshwari U."/>
            <person name="Pannikurungottu S."/>
            <person name="Haufschild T."/>
            <person name="Kabuu M."/>
            <person name="Sasikala C."/>
            <person name="Jogler C."/>
            <person name="Ramana C."/>
        </authorList>
    </citation>
    <scope>NUCLEOTIDE SEQUENCE [LARGE SCALE GENOMIC DNA]</scope>
    <source>
        <strain evidence="4">JC673</strain>
    </source>
</reference>
<gene>
    <name evidence="3" type="ORF">R5W23_003941</name>
</gene>
<feature type="signal peptide" evidence="2">
    <location>
        <begin position="1"/>
        <end position="20"/>
    </location>
</feature>
<evidence type="ECO:0008006" key="5">
    <source>
        <dbReference type="Google" id="ProtNLM"/>
    </source>
</evidence>
<keyword evidence="4" id="KW-1185">Reference proteome</keyword>
<dbReference type="EMBL" id="JAXBLV010000214">
    <property type="protein sequence ID" value="MDY3562475.1"/>
    <property type="molecule type" value="Genomic_DNA"/>
</dbReference>
<evidence type="ECO:0000256" key="2">
    <source>
        <dbReference type="SAM" id="SignalP"/>
    </source>
</evidence>
<sequence>MRRFTFGLAVLSVMAGNLSAQQPPPGLPSPRVQNVFPAGTRAGTSVEVTVTGTDLEEPEKLLFAHPGLKGEWIKPPTEPTPDPKDPKKTTPPPKVNPAGPHKFKVTAAADVPPGVYDLRVVGKWGASNPRSFVVGDLPEVSEKEPNNDVPDAQKIEIGTTVNGVIANPTDVDYTAFTGKKGQRVLVSCLATSVDSKATPMIEVYEATGRKLATSRNYRESDALTDVVLPADGEYLIRLFQFTYTAGGPDYVYRLTVSTAPWIDAVFPPVVEPGKPTPVTLYGRNLPGGQPTEYTADGRPLEKLTVSVTPPGGPAAVTQLATRTHVEPTCALQDGFGYSLKGPNGTSNPVTIYFARDKLTIKTKSAGGPDAAEVVPTPGEVAGFLARRGERDWVAFVAKKGEKVTIDLAAERIGASGDFFFSVRDGKDPKRDLSGDQDDDNDTLHPSGFYTRTTDPAPYQFTAPEDGKYLIAIGCRESSYLNGPTAAYRLRIGQPLPDFRAVVMPYSRFYQTGSAAWQGGTQAYHVFAHRTDGYIGAIGVTVEGLPAGVTAQPLTIGPSARWGVLVLDVAPGAAPTTAAITVKLTGTDTASKKLERVARPASVVWGTNQPDQNVPVLAKLDQSLIVAVRAEKAPFSIKADIPNAVVKPASGKDKEEKVNGPVIVLRQGDKATVPVKVSWAVPEKPNVTLTAEPLAQNQQSQPVTVQFAAQPTKDKPDVLVNIDVKTSSVPGTYTIVLRGVAPVAFAKDPTAKQKPNVPAEAFGTPITVLVVPSALGRFTTGPLPNNTLKLGTSTDLPVKVERLHDFAGEYKVSFVPAKDAAGVAATDVVIAAGKNEVKLVLKTAPDAKPGAVAGTVVVTALYGGKHPVTYENKVSFTLAK</sequence>
<evidence type="ECO:0000256" key="1">
    <source>
        <dbReference type="SAM" id="MobiDB-lite"/>
    </source>
</evidence>
<evidence type="ECO:0000313" key="3">
    <source>
        <dbReference type="EMBL" id="MDY3562475.1"/>
    </source>
</evidence>
<dbReference type="Proteomes" id="UP001272242">
    <property type="component" value="Unassembled WGS sequence"/>
</dbReference>
<dbReference type="SUPFAM" id="SSF89260">
    <property type="entry name" value="Collagen-binding domain"/>
    <property type="match status" value="1"/>
</dbReference>
<organism evidence="3 4">
    <name type="scientific">Gemmata algarum</name>
    <dbReference type="NCBI Taxonomy" id="2975278"/>
    <lineage>
        <taxon>Bacteria</taxon>
        <taxon>Pseudomonadati</taxon>
        <taxon>Planctomycetota</taxon>
        <taxon>Planctomycetia</taxon>
        <taxon>Gemmatales</taxon>
        <taxon>Gemmataceae</taxon>
        <taxon>Gemmata</taxon>
    </lineage>
</organism>
<protein>
    <recommendedName>
        <fullName evidence="5">Peptidase C-terminal archaeal/bacterial domain-containing protein</fullName>
    </recommendedName>
</protein>
<name>A0ABU5F590_9BACT</name>
<dbReference type="RefSeq" id="WP_320688797.1">
    <property type="nucleotide sequence ID" value="NZ_JAXBLV010000214.1"/>
</dbReference>
<proteinExistence type="predicted"/>
<dbReference type="Gene3D" id="2.60.120.380">
    <property type="match status" value="2"/>
</dbReference>
<comment type="caution">
    <text evidence="3">The sequence shown here is derived from an EMBL/GenBank/DDBJ whole genome shotgun (WGS) entry which is preliminary data.</text>
</comment>